<gene>
    <name evidence="1" type="ORF">PR048_002070</name>
</gene>
<dbReference type="Proteomes" id="UP001159363">
    <property type="component" value="Chromosome 1"/>
</dbReference>
<reference evidence="1 2" key="1">
    <citation type="submission" date="2023-02" db="EMBL/GenBank/DDBJ databases">
        <title>LHISI_Scaffold_Assembly.</title>
        <authorList>
            <person name="Stuart O.P."/>
            <person name="Cleave R."/>
            <person name="Magrath M.J.L."/>
            <person name="Mikheyev A.S."/>
        </authorList>
    </citation>
    <scope>NUCLEOTIDE SEQUENCE [LARGE SCALE GENOMIC DNA]</scope>
    <source>
        <strain evidence="1">Daus_M_001</strain>
        <tissue evidence="1">Leg muscle</tissue>
    </source>
</reference>
<name>A0ABQ9IKN7_9NEOP</name>
<dbReference type="EMBL" id="JARBHB010000001">
    <property type="protein sequence ID" value="KAJ8896725.1"/>
    <property type="molecule type" value="Genomic_DNA"/>
</dbReference>
<dbReference type="CDD" id="cd09272">
    <property type="entry name" value="RNase_HI_RT_Ty1"/>
    <property type="match status" value="1"/>
</dbReference>
<evidence type="ECO:0000313" key="1">
    <source>
        <dbReference type="EMBL" id="KAJ8896725.1"/>
    </source>
</evidence>
<proteinExistence type="predicted"/>
<protein>
    <submittedName>
        <fullName evidence="1">Uncharacterized protein</fullName>
    </submittedName>
</protein>
<accession>A0ABQ9IKN7</accession>
<organism evidence="1 2">
    <name type="scientific">Dryococelus australis</name>
    <dbReference type="NCBI Taxonomy" id="614101"/>
    <lineage>
        <taxon>Eukaryota</taxon>
        <taxon>Metazoa</taxon>
        <taxon>Ecdysozoa</taxon>
        <taxon>Arthropoda</taxon>
        <taxon>Hexapoda</taxon>
        <taxon>Insecta</taxon>
        <taxon>Pterygota</taxon>
        <taxon>Neoptera</taxon>
        <taxon>Polyneoptera</taxon>
        <taxon>Phasmatodea</taxon>
        <taxon>Verophasmatodea</taxon>
        <taxon>Anareolatae</taxon>
        <taxon>Phasmatidae</taxon>
        <taxon>Eurycanthinae</taxon>
        <taxon>Dryococelus</taxon>
    </lineage>
</organism>
<keyword evidence="2" id="KW-1185">Reference proteome</keyword>
<evidence type="ECO:0000313" key="2">
    <source>
        <dbReference type="Proteomes" id="UP001159363"/>
    </source>
</evidence>
<comment type="caution">
    <text evidence="1">The sequence shown here is derived from an EMBL/GenBank/DDBJ whole genome shotgun (WGS) entry which is preliminary data.</text>
</comment>
<sequence>MDAEYMAMAEVSLEVIWVIDLLSELGMNVLISTSYKINAAAIKLSKNDNVSERSKHIDIMYHICRELSEKQIIDFVYVASDRNAADLFTKNLQSNTVQKFCGVTGLL</sequence>